<comment type="caution">
    <text evidence="1">The sequence shown here is derived from an EMBL/GenBank/DDBJ whole genome shotgun (WGS) entry which is preliminary data.</text>
</comment>
<accession>A0ABR2YGZ9</accession>
<evidence type="ECO:0000313" key="1">
    <source>
        <dbReference type="EMBL" id="KAK9905116.1"/>
    </source>
</evidence>
<gene>
    <name evidence="1" type="ORF">WJX75_009944</name>
</gene>
<dbReference type="InterPro" id="IPR008775">
    <property type="entry name" value="Phytyl_CoA_dOase-like"/>
</dbReference>
<dbReference type="SUPFAM" id="SSF51197">
    <property type="entry name" value="Clavaminate synthase-like"/>
    <property type="match status" value="1"/>
</dbReference>
<name>A0ABR2YGZ9_9CHLO</name>
<dbReference type="PANTHER" id="PTHR31630">
    <property type="entry name" value="PHYTANOYL-COA DIOXYGENASE-RELATED-RELATED"/>
    <property type="match status" value="1"/>
</dbReference>
<sequence>MKASAPAFVSPLSSEDEHLEKQVLAAALHLKEHGWAVVDNVLTREECEEYVEGVWAWLEGLGTGISRDDPSTWTAPEWVRNYKGIINSLEVAHQDFVWRVRKHPRVLQIFEKLWGTNELLSSFDSINVTAPSAKSGVAHDTRSWLHVDQAPLRRGFFCVQGIVNMVDVGPDTTGTLLVKDRTHTEHAHFFETASSLSKEQQAAVPDFYIFKPEEVPHWDPFQTLPLAAKAGSVFLWDSRTVHANTIPEHSEQWRHVVYACYQPRALATEGDLAVKRGAWDDYAVTTHWPAANVSVNSELDYIGEGKAGAAGMPKHTLRRTRNAVEDRKLRQLAGVEPYQAEEVQERPALLEITVEELQAALLCSMLAKSAHVLG</sequence>
<dbReference type="Proteomes" id="UP001491310">
    <property type="component" value="Unassembled WGS sequence"/>
</dbReference>
<organism evidence="1 2">
    <name type="scientific">Coccomyxa subellipsoidea</name>
    <dbReference type="NCBI Taxonomy" id="248742"/>
    <lineage>
        <taxon>Eukaryota</taxon>
        <taxon>Viridiplantae</taxon>
        <taxon>Chlorophyta</taxon>
        <taxon>core chlorophytes</taxon>
        <taxon>Trebouxiophyceae</taxon>
        <taxon>Trebouxiophyceae incertae sedis</taxon>
        <taxon>Coccomyxaceae</taxon>
        <taxon>Coccomyxa</taxon>
    </lineage>
</organism>
<dbReference type="Pfam" id="PF05721">
    <property type="entry name" value="PhyH"/>
    <property type="match status" value="1"/>
</dbReference>
<dbReference type="PANTHER" id="PTHR31630:SF10">
    <property type="entry name" value="PHYTANOYL-COA DIOXYGENASE"/>
    <property type="match status" value="1"/>
</dbReference>
<evidence type="ECO:0000313" key="2">
    <source>
        <dbReference type="Proteomes" id="UP001491310"/>
    </source>
</evidence>
<keyword evidence="2" id="KW-1185">Reference proteome</keyword>
<dbReference type="Gene3D" id="2.60.120.620">
    <property type="entry name" value="q2cbj1_9rhob like domain"/>
    <property type="match status" value="1"/>
</dbReference>
<evidence type="ECO:0008006" key="3">
    <source>
        <dbReference type="Google" id="ProtNLM"/>
    </source>
</evidence>
<proteinExistence type="predicted"/>
<reference evidence="1 2" key="1">
    <citation type="journal article" date="2024" name="Nat. Commun.">
        <title>Phylogenomics reveals the evolutionary origins of lichenization in chlorophyte algae.</title>
        <authorList>
            <person name="Puginier C."/>
            <person name="Libourel C."/>
            <person name="Otte J."/>
            <person name="Skaloud P."/>
            <person name="Haon M."/>
            <person name="Grisel S."/>
            <person name="Petersen M."/>
            <person name="Berrin J.G."/>
            <person name="Delaux P.M."/>
            <person name="Dal Grande F."/>
            <person name="Keller J."/>
        </authorList>
    </citation>
    <scope>NUCLEOTIDE SEQUENCE [LARGE SCALE GENOMIC DNA]</scope>
    <source>
        <strain evidence="1 2">SAG 216-7</strain>
    </source>
</reference>
<protein>
    <recommendedName>
        <fullName evidence="3">PhyH-domain-containing protein</fullName>
    </recommendedName>
</protein>
<dbReference type="EMBL" id="JALJOT010000012">
    <property type="protein sequence ID" value="KAK9905116.1"/>
    <property type="molecule type" value="Genomic_DNA"/>
</dbReference>